<dbReference type="STRING" id="1464123.SAMN05444126_10449"/>
<dbReference type="EMBL" id="FOGV01000004">
    <property type="protein sequence ID" value="SER68475.1"/>
    <property type="molecule type" value="Genomic_DNA"/>
</dbReference>
<name>A0A1H9R7G1_9BACI</name>
<accession>A0A1H9R7G1</accession>
<reference evidence="2" key="1">
    <citation type="submission" date="2016-10" db="EMBL/GenBank/DDBJ databases">
        <authorList>
            <person name="de Groot N.N."/>
        </authorList>
    </citation>
    <scope>NUCLEOTIDE SEQUENCE [LARGE SCALE GENOMIC DNA]</scope>
    <source>
        <strain evidence="2">10nlg</strain>
    </source>
</reference>
<keyword evidence="2" id="KW-1185">Reference proteome</keyword>
<protein>
    <submittedName>
        <fullName evidence="1">Uncharacterized protein</fullName>
    </submittedName>
</protein>
<dbReference type="Gene3D" id="3.30.450.20">
    <property type="entry name" value="PAS domain"/>
    <property type="match status" value="1"/>
</dbReference>
<organism evidence="1 2">
    <name type="scientific">Salisediminibacterium halotolerans</name>
    <dbReference type="NCBI Taxonomy" id="517425"/>
    <lineage>
        <taxon>Bacteria</taxon>
        <taxon>Bacillati</taxon>
        <taxon>Bacillota</taxon>
        <taxon>Bacilli</taxon>
        <taxon>Bacillales</taxon>
        <taxon>Bacillaceae</taxon>
        <taxon>Salisediminibacterium</taxon>
    </lineage>
</organism>
<evidence type="ECO:0000313" key="2">
    <source>
        <dbReference type="Proteomes" id="UP000199318"/>
    </source>
</evidence>
<sequence length="66" mass="7899">MEELLDELKSGRKDTEDFWKPLQEKYIHTRYFAVRDHAGVYKGTLEMKQNIQPIQEITGEKRLMSQ</sequence>
<evidence type="ECO:0000313" key="1">
    <source>
        <dbReference type="EMBL" id="SER68475.1"/>
    </source>
</evidence>
<dbReference type="Pfam" id="PF13596">
    <property type="entry name" value="PAS_10"/>
    <property type="match status" value="1"/>
</dbReference>
<dbReference type="Proteomes" id="UP000199318">
    <property type="component" value="Unassembled WGS sequence"/>
</dbReference>
<comment type="caution">
    <text evidence="1">The sequence shown here is derived from an EMBL/GenBank/DDBJ whole genome shotgun (WGS) entry which is preliminary data.</text>
</comment>
<proteinExistence type="predicted"/>
<gene>
    <name evidence="1" type="ORF">SAMN05444126_10449</name>
</gene>
<dbReference type="AlphaFoldDB" id="A0A1H9R7G1"/>